<gene>
    <name evidence="2" type="ORF">GGR23_003463</name>
</gene>
<accession>A0A7W6NLS6</accession>
<dbReference type="RefSeq" id="WP_183367539.1">
    <property type="nucleotide sequence ID" value="NZ_JACIEZ010000008.1"/>
</dbReference>
<dbReference type="InterPro" id="IPR049945">
    <property type="entry name" value="AAA_22"/>
</dbReference>
<dbReference type="Gene3D" id="1.10.1180.10">
    <property type="entry name" value="B transposition protein, C-terminal domain"/>
    <property type="match status" value="1"/>
</dbReference>
<dbReference type="SUPFAM" id="SSF52540">
    <property type="entry name" value="P-loop containing nucleoside triphosphate hydrolases"/>
    <property type="match status" value="1"/>
</dbReference>
<organism evidence="2 3">
    <name type="scientific">Gellertiella hungarica</name>
    <dbReference type="NCBI Taxonomy" id="1572859"/>
    <lineage>
        <taxon>Bacteria</taxon>
        <taxon>Pseudomonadati</taxon>
        <taxon>Pseudomonadota</taxon>
        <taxon>Alphaproteobacteria</taxon>
        <taxon>Hyphomicrobiales</taxon>
        <taxon>Rhizobiaceae</taxon>
        <taxon>Gellertiella</taxon>
    </lineage>
</organism>
<dbReference type="InterPro" id="IPR027417">
    <property type="entry name" value="P-loop_NTPase"/>
</dbReference>
<protein>
    <recommendedName>
        <fullName evidence="1">HTH cro/C1-type domain-containing protein</fullName>
    </recommendedName>
</protein>
<dbReference type="EMBL" id="JACIEZ010000008">
    <property type="protein sequence ID" value="MBB4066248.1"/>
    <property type="molecule type" value="Genomic_DNA"/>
</dbReference>
<dbReference type="Pfam" id="PF09077">
    <property type="entry name" value="Phage-MuB_C"/>
    <property type="match status" value="1"/>
</dbReference>
<dbReference type="Proteomes" id="UP000528286">
    <property type="component" value="Unassembled WGS sequence"/>
</dbReference>
<dbReference type="Gene3D" id="3.40.50.300">
    <property type="entry name" value="P-loop containing nucleotide triphosphate hydrolases"/>
    <property type="match status" value="1"/>
</dbReference>
<dbReference type="InterPro" id="IPR010982">
    <property type="entry name" value="Lambda_DNA-bd_dom_sf"/>
</dbReference>
<name>A0A7W6NLS6_9HYPH</name>
<dbReference type="InterPro" id="IPR001387">
    <property type="entry name" value="Cro/C1-type_HTH"/>
</dbReference>
<dbReference type="GO" id="GO:0006313">
    <property type="term" value="P:DNA transposition"/>
    <property type="evidence" value="ECO:0007669"/>
    <property type="project" value="InterPro"/>
</dbReference>
<dbReference type="PROSITE" id="PS50943">
    <property type="entry name" value="HTH_CROC1"/>
    <property type="match status" value="1"/>
</dbReference>
<dbReference type="AlphaFoldDB" id="A0A7W6NLS6"/>
<dbReference type="Gene3D" id="1.10.260.40">
    <property type="entry name" value="lambda repressor-like DNA-binding domains"/>
    <property type="match status" value="1"/>
</dbReference>
<feature type="domain" description="HTH cro/C1-type" evidence="1">
    <location>
        <begin position="38"/>
        <end position="76"/>
    </location>
</feature>
<sequence length="337" mass="37534">MNIKANTTGWELPNATAEFLAKHQGSEIQIWSALRIEVAQLAKASGFTKTEVARRSGVADSTFSQWLSGKYTGTLSSVNDDIDKWLRAASEARNAVARIPRPPAFLNLKASTEIIDTLEWAHYCPDLVMITCGAGVGKTETCRHYERTRPHVYQATVSENTKTVHGMLVELAQELGVNEHNPARLARAIGNKLRRMGDGTLLIVDEGQHLNDQALNQLRHFVDIYECGVAIVGNKEVYDRFQTDRSGPSYDQLKSRIGKRLLIDNPYTEDLVRYIHAWGNFSDDVVEYLVGIGLKGGALRQIEKTVKLAMMLLGEDDTLTVKHVATAWKNRNVESIA</sequence>
<proteinExistence type="predicted"/>
<dbReference type="InterPro" id="IPR052026">
    <property type="entry name" value="ExeA_AAA_ATPase_DNA-bind"/>
</dbReference>
<dbReference type="PANTHER" id="PTHR35894:SF5">
    <property type="entry name" value="MU-LIKE PROPHAGE FLUMU DNA TRANSPOSITION PROTEIN B"/>
    <property type="match status" value="1"/>
</dbReference>
<dbReference type="Pfam" id="PF13401">
    <property type="entry name" value="AAA_22"/>
    <property type="match status" value="1"/>
</dbReference>
<reference evidence="2 3" key="1">
    <citation type="submission" date="2020-08" db="EMBL/GenBank/DDBJ databases">
        <title>Genomic Encyclopedia of Type Strains, Phase IV (KMG-IV): sequencing the most valuable type-strain genomes for metagenomic binning, comparative biology and taxonomic classification.</title>
        <authorList>
            <person name="Goeker M."/>
        </authorList>
    </citation>
    <scope>NUCLEOTIDE SEQUENCE [LARGE SCALE GENOMIC DNA]</scope>
    <source>
        <strain evidence="2 3">DSM 29853</strain>
    </source>
</reference>
<dbReference type="InterPro" id="IPR009084">
    <property type="entry name" value="B_transpositn_C"/>
</dbReference>
<evidence type="ECO:0000259" key="1">
    <source>
        <dbReference type="PROSITE" id="PS50943"/>
    </source>
</evidence>
<keyword evidence="3" id="KW-1185">Reference proteome</keyword>
<dbReference type="GO" id="GO:0003677">
    <property type="term" value="F:DNA binding"/>
    <property type="evidence" value="ECO:0007669"/>
    <property type="project" value="InterPro"/>
</dbReference>
<dbReference type="GO" id="GO:0016887">
    <property type="term" value="F:ATP hydrolysis activity"/>
    <property type="evidence" value="ECO:0007669"/>
    <property type="project" value="InterPro"/>
</dbReference>
<dbReference type="CDD" id="cd00093">
    <property type="entry name" value="HTH_XRE"/>
    <property type="match status" value="1"/>
</dbReference>
<evidence type="ECO:0000313" key="3">
    <source>
        <dbReference type="Proteomes" id="UP000528286"/>
    </source>
</evidence>
<dbReference type="InterPro" id="IPR036733">
    <property type="entry name" value="B_transposit_C_sf"/>
</dbReference>
<evidence type="ECO:0000313" key="2">
    <source>
        <dbReference type="EMBL" id="MBB4066248.1"/>
    </source>
</evidence>
<comment type="caution">
    <text evidence="2">The sequence shown here is derived from an EMBL/GenBank/DDBJ whole genome shotgun (WGS) entry which is preliminary data.</text>
</comment>
<dbReference type="PANTHER" id="PTHR35894">
    <property type="entry name" value="GENERAL SECRETION PATHWAY PROTEIN A-RELATED"/>
    <property type="match status" value="1"/>
</dbReference>